<dbReference type="Proteomes" id="UP000626109">
    <property type="component" value="Unassembled WGS sequence"/>
</dbReference>
<dbReference type="SMART" id="SM00184">
    <property type="entry name" value="RING"/>
    <property type="match status" value="1"/>
</dbReference>
<accession>A0A813LKB6</accession>
<dbReference type="AlphaFoldDB" id="A0A813LKB6"/>
<keyword evidence="2" id="KW-1133">Transmembrane helix</keyword>
<evidence type="ECO:0000313" key="5">
    <source>
        <dbReference type="Proteomes" id="UP000626109"/>
    </source>
</evidence>
<gene>
    <name evidence="4" type="ORF">PGLA2088_LOCUS44529</name>
</gene>
<keyword evidence="1" id="KW-0479">Metal-binding</keyword>
<keyword evidence="2" id="KW-0472">Membrane</keyword>
<dbReference type="PANTHER" id="PTHR45676">
    <property type="entry name" value="RING-H2 FINGER PROTEIN ATL51-RELATED"/>
    <property type="match status" value="1"/>
</dbReference>
<evidence type="ECO:0000259" key="3">
    <source>
        <dbReference type="PROSITE" id="PS50089"/>
    </source>
</evidence>
<evidence type="ECO:0000313" key="4">
    <source>
        <dbReference type="EMBL" id="CAE8726550.1"/>
    </source>
</evidence>
<evidence type="ECO:0000256" key="1">
    <source>
        <dbReference type="PROSITE-ProRule" id="PRU00175"/>
    </source>
</evidence>
<comment type="caution">
    <text evidence="4">The sequence shown here is derived from an EMBL/GenBank/DDBJ whole genome shotgun (WGS) entry which is preliminary data.</text>
</comment>
<dbReference type="PROSITE" id="PS50089">
    <property type="entry name" value="ZF_RING_2"/>
    <property type="match status" value="1"/>
</dbReference>
<sequence>QQLVGTPDHSMWLLSMRSLLRWLMASGSLWLYVSFATRTAELAIGISVFDDLMKQAFGVNAVVLPMYGALRLVLTLCLQFADLVGCRKDHLTPDQAWKLEFLSYTISTVLVLWFAIVLWYHGGDSTARGIIVLLACWEMCLCILAGLCCVECYLAREDQRKLAETELHRTGADMLPDAFGTRSSVEETSEALAARELAIDGAVGMFRTCEYEMSSADQERQFAEDECMICLVSFVDKQKVTRLPCRHSFHTDCIMAWTRLMKGPFIGCPLRCTEGCVRMPVQLWRPGGPSLQFGAGVVASV</sequence>
<keyword evidence="1" id="KW-0863">Zinc-finger</keyword>
<reference evidence="4" key="1">
    <citation type="submission" date="2021-02" db="EMBL/GenBank/DDBJ databases">
        <authorList>
            <person name="Dougan E. K."/>
            <person name="Rhodes N."/>
            <person name="Thang M."/>
            <person name="Chan C."/>
        </authorList>
    </citation>
    <scope>NUCLEOTIDE SEQUENCE</scope>
</reference>
<feature type="transmembrane region" description="Helical" evidence="2">
    <location>
        <begin position="101"/>
        <end position="121"/>
    </location>
</feature>
<feature type="transmembrane region" description="Helical" evidence="2">
    <location>
        <begin position="57"/>
        <end position="81"/>
    </location>
</feature>
<protein>
    <recommendedName>
        <fullName evidence="3">RING-type domain-containing protein</fullName>
    </recommendedName>
</protein>
<dbReference type="PANTHER" id="PTHR45676:SF41">
    <property type="entry name" value="RING-H2 FINGER PROTEIN ATL66"/>
    <property type="match status" value="1"/>
</dbReference>
<name>A0A813LKB6_POLGL</name>
<feature type="transmembrane region" description="Helical" evidence="2">
    <location>
        <begin position="19"/>
        <end position="37"/>
    </location>
</feature>
<dbReference type="InterPro" id="IPR013083">
    <property type="entry name" value="Znf_RING/FYVE/PHD"/>
</dbReference>
<organism evidence="4 5">
    <name type="scientific">Polarella glacialis</name>
    <name type="common">Dinoflagellate</name>
    <dbReference type="NCBI Taxonomy" id="89957"/>
    <lineage>
        <taxon>Eukaryota</taxon>
        <taxon>Sar</taxon>
        <taxon>Alveolata</taxon>
        <taxon>Dinophyceae</taxon>
        <taxon>Suessiales</taxon>
        <taxon>Suessiaceae</taxon>
        <taxon>Polarella</taxon>
    </lineage>
</organism>
<dbReference type="SUPFAM" id="SSF57850">
    <property type="entry name" value="RING/U-box"/>
    <property type="match status" value="1"/>
</dbReference>
<feature type="non-terminal residue" evidence="4">
    <location>
        <position position="1"/>
    </location>
</feature>
<dbReference type="EMBL" id="CAJNNW010035238">
    <property type="protein sequence ID" value="CAE8726550.1"/>
    <property type="molecule type" value="Genomic_DNA"/>
</dbReference>
<feature type="transmembrane region" description="Helical" evidence="2">
    <location>
        <begin position="127"/>
        <end position="154"/>
    </location>
</feature>
<dbReference type="Gene3D" id="3.30.40.10">
    <property type="entry name" value="Zinc/RING finger domain, C3HC4 (zinc finger)"/>
    <property type="match status" value="1"/>
</dbReference>
<keyword evidence="1" id="KW-0862">Zinc</keyword>
<evidence type="ECO:0000256" key="2">
    <source>
        <dbReference type="SAM" id="Phobius"/>
    </source>
</evidence>
<keyword evidence="2" id="KW-0812">Transmembrane</keyword>
<feature type="domain" description="RING-type" evidence="3">
    <location>
        <begin position="227"/>
        <end position="270"/>
    </location>
</feature>
<proteinExistence type="predicted"/>
<dbReference type="Pfam" id="PF17123">
    <property type="entry name" value="zf-RING_11"/>
    <property type="match status" value="1"/>
</dbReference>
<dbReference type="InterPro" id="IPR001841">
    <property type="entry name" value="Znf_RING"/>
</dbReference>
<dbReference type="GO" id="GO:0008270">
    <property type="term" value="F:zinc ion binding"/>
    <property type="evidence" value="ECO:0007669"/>
    <property type="project" value="UniProtKB-KW"/>
</dbReference>